<dbReference type="InterPro" id="IPR027417">
    <property type="entry name" value="P-loop_NTPase"/>
</dbReference>
<feature type="compositionally biased region" description="Acidic residues" evidence="11">
    <location>
        <begin position="177"/>
        <end position="186"/>
    </location>
</feature>
<evidence type="ECO:0000256" key="4">
    <source>
        <dbReference type="ARBA" id="ARBA00022806"/>
    </source>
</evidence>
<proteinExistence type="inferred from homology"/>
<dbReference type="Pfam" id="PF00271">
    <property type="entry name" value="Helicase_C"/>
    <property type="match status" value="1"/>
</dbReference>
<evidence type="ECO:0000256" key="3">
    <source>
        <dbReference type="ARBA" id="ARBA00022801"/>
    </source>
</evidence>
<dbReference type="InterPro" id="IPR056149">
    <property type="entry name" value="PRP5/DDX46/KHDC4_KH"/>
</dbReference>
<dbReference type="InterPro" id="IPR014001">
    <property type="entry name" value="Helicase_ATP-bd"/>
</dbReference>
<dbReference type="InterPro" id="IPR011545">
    <property type="entry name" value="DEAD/DEAH_box_helicase_dom"/>
</dbReference>
<comment type="similarity">
    <text evidence="6">Belongs to the DEAD box helicase family. DDX46/PRP5 subfamily.</text>
</comment>
<dbReference type="PROSITE" id="PS51194">
    <property type="entry name" value="HELICASE_CTER"/>
    <property type="match status" value="1"/>
</dbReference>
<feature type="compositionally biased region" description="Basic and acidic residues" evidence="11">
    <location>
        <begin position="1"/>
        <end position="14"/>
    </location>
</feature>
<dbReference type="OrthoDB" id="196131at2759"/>
<dbReference type="EC" id="3.6.4.13" evidence="1"/>
<dbReference type="KEGG" id="bany:112045235"/>
<keyword evidence="3" id="KW-0378">Hydrolase</keyword>
<dbReference type="AlphaFoldDB" id="A0A6J1MW58"/>
<dbReference type="GO" id="GO:0016607">
    <property type="term" value="C:nuclear speck"/>
    <property type="evidence" value="ECO:0007669"/>
    <property type="project" value="UniProtKB-SubCell"/>
</dbReference>
<dbReference type="GO" id="GO:0003676">
    <property type="term" value="F:nucleic acid binding"/>
    <property type="evidence" value="ECO:0007669"/>
    <property type="project" value="InterPro"/>
</dbReference>
<dbReference type="GO" id="GO:0003724">
    <property type="term" value="F:RNA helicase activity"/>
    <property type="evidence" value="ECO:0007669"/>
    <property type="project" value="UniProtKB-EC"/>
</dbReference>
<evidence type="ECO:0000256" key="10">
    <source>
        <dbReference type="PROSITE-ProRule" id="PRU00552"/>
    </source>
</evidence>
<evidence type="ECO:0000256" key="5">
    <source>
        <dbReference type="ARBA" id="ARBA00022840"/>
    </source>
</evidence>
<evidence type="ECO:0000313" key="15">
    <source>
        <dbReference type="Proteomes" id="UP001652582"/>
    </source>
</evidence>
<dbReference type="GO" id="GO:0016787">
    <property type="term" value="F:hydrolase activity"/>
    <property type="evidence" value="ECO:0007669"/>
    <property type="project" value="UniProtKB-KW"/>
</dbReference>
<feature type="compositionally biased region" description="Basic residues" evidence="11">
    <location>
        <begin position="41"/>
        <end position="50"/>
    </location>
</feature>
<dbReference type="GO" id="GO:0005681">
    <property type="term" value="C:spliceosomal complex"/>
    <property type="evidence" value="ECO:0007669"/>
    <property type="project" value="UniProtKB-KW"/>
</dbReference>
<dbReference type="SMART" id="SM00487">
    <property type="entry name" value="DEXDc"/>
    <property type="match status" value="1"/>
</dbReference>
<feature type="compositionally biased region" description="Basic and acidic residues" evidence="11">
    <location>
        <begin position="86"/>
        <end position="112"/>
    </location>
</feature>
<feature type="compositionally biased region" description="Basic and acidic residues" evidence="11">
    <location>
        <begin position="187"/>
        <end position="198"/>
    </location>
</feature>
<feature type="region of interest" description="Disordered" evidence="11">
    <location>
        <begin position="1"/>
        <end position="209"/>
    </location>
</feature>
<keyword evidence="15" id="KW-1185">Reference proteome</keyword>
<dbReference type="PROSITE" id="PS51192">
    <property type="entry name" value="HELICASE_ATP_BIND_1"/>
    <property type="match status" value="1"/>
</dbReference>
<evidence type="ECO:0000313" key="16">
    <source>
        <dbReference type="RefSeq" id="XP_023937108.2"/>
    </source>
</evidence>
<evidence type="ECO:0000259" key="14">
    <source>
        <dbReference type="PROSITE" id="PS51195"/>
    </source>
</evidence>
<organism evidence="15 16">
    <name type="scientific">Bicyclus anynana</name>
    <name type="common">Squinting bush brown butterfly</name>
    <dbReference type="NCBI Taxonomy" id="110368"/>
    <lineage>
        <taxon>Eukaryota</taxon>
        <taxon>Metazoa</taxon>
        <taxon>Ecdysozoa</taxon>
        <taxon>Arthropoda</taxon>
        <taxon>Hexapoda</taxon>
        <taxon>Insecta</taxon>
        <taxon>Pterygota</taxon>
        <taxon>Neoptera</taxon>
        <taxon>Endopterygota</taxon>
        <taxon>Lepidoptera</taxon>
        <taxon>Glossata</taxon>
        <taxon>Ditrysia</taxon>
        <taxon>Papilionoidea</taxon>
        <taxon>Nymphalidae</taxon>
        <taxon>Satyrinae</taxon>
        <taxon>Satyrini</taxon>
        <taxon>Mycalesina</taxon>
        <taxon>Bicyclus</taxon>
    </lineage>
</organism>
<evidence type="ECO:0000256" key="6">
    <source>
        <dbReference type="ARBA" id="ARBA00038511"/>
    </source>
</evidence>
<evidence type="ECO:0000259" key="12">
    <source>
        <dbReference type="PROSITE" id="PS51192"/>
    </source>
</evidence>
<dbReference type="SUPFAM" id="SSF52540">
    <property type="entry name" value="P-loop containing nucleoside triphosphate hydrolases"/>
    <property type="match status" value="2"/>
</dbReference>
<dbReference type="PROSITE" id="PS51195">
    <property type="entry name" value="Q_MOTIF"/>
    <property type="match status" value="1"/>
</dbReference>
<dbReference type="Pfam" id="PF00270">
    <property type="entry name" value="DEAD"/>
    <property type="match status" value="1"/>
</dbReference>
<accession>A0A6J1MW58</accession>
<evidence type="ECO:0000256" key="7">
    <source>
        <dbReference type="ARBA" id="ARBA00049949"/>
    </source>
</evidence>
<sequence length="1010" mass="113460">MVRSGRDRDRDRDRRRSHSRSPTPDRKRRRSRSRSRDRSSKLSKRKRSRSRERESKRDRSRDRDRDRKSDKRDDKRNGSSSKSRKKTPDRDRDREKEKDRSKSKEKTLKSEDYNPGTVDKEEEQSRLEAEMQKRRDRIERWRAERKRKEIESAKKEVQKGSIVTNIQVPAAKKWSLEDDSGDEGEDGEGKEKEKPEEKKEEEDEIDPLDAYMQEVQQEVRKVNELDQARGIISVPSTGGGTGVVILTGTAKKKVTEQKNKGELIEQNQDGLEYSSEEETEDIKDAAANLASKQKKDLAKVDHASLIYMPFRKAFYTEVSELSRMTPEEVEAYRTELEGIRVKGKGCPKPIKSWAHCGISKKELEILKKLGFEKPTPIQAQAIPAIMSGRDLIGIAKTGSGKTLAFILPMFRHVLDQQPLEDTDGPISLIMTPTRELCMQIGKDIKKFAKSLGLRVVCVYGGTGISEQIAELKRGAEMIVCTPGRMIDMLAANSGRVTNLRRVTYIVLDEADRMFDMGFEPQVMKIIDNVRPDRQTVMFSATFPRQMEALARRILQKPIEVQVGGRSVVCKEVEQHVAILEDDAKFFKLLELLGLYSQMGSIIVFVDKQENADSLLKDLMKASYSCMSLHGGIDQFDRDSTIVDFKSGKVKLLVATSVAARGLDVKQLVLVVNYDCPNHYEDYVHRCGRTGRAGNKGYAWTFLTPEQGRYAGDVLRAFELAGTPPPPELRQLWDTYKEAQEKDGKKVHTGGGFSGKGFKFDESEAQAATERKKYQKAALGLQDSDDEDVEGDLDQQIETMLAAKKIVKEIKPGVANAGPPAGAGAAGTDGKLELAKRLASRINLAKGLGVEQKGATQQAAEAILKGAPSAHTLITAKTVAEQLAAKLNTRLNYQPRDESASEPAEEVFRKYETELEINDFPQQARWRVTSKEALALISEYSEAGITVRGTYVQPGKAPPEGERKLYLAIESSQELAVAKAKSEITRLIKEELLKLQTSAHHVINKARYKVL</sequence>
<dbReference type="GO" id="GO:0005524">
    <property type="term" value="F:ATP binding"/>
    <property type="evidence" value="ECO:0007669"/>
    <property type="project" value="UniProtKB-KW"/>
</dbReference>
<feature type="domain" description="DEAD-box RNA helicase Q" evidence="14">
    <location>
        <begin position="351"/>
        <end position="379"/>
    </location>
</feature>
<dbReference type="RefSeq" id="XP_023937108.2">
    <property type="nucleotide sequence ID" value="XM_024081340.2"/>
</dbReference>
<keyword evidence="5" id="KW-0067">ATP-binding</keyword>
<dbReference type="PROSITE" id="PS00039">
    <property type="entry name" value="DEAD_ATP_HELICASE"/>
    <property type="match status" value="1"/>
</dbReference>
<dbReference type="GeneID" id="112045235"/>
<evidence type="ECO:0000256" key="9">
    <source>
        <dbReference type="ARBA" id="ARBA00050042"/>
    </source>
</evidence>
<evidence type="ECO:0000256" key="2">
    <source>
        <dbReference type="ARBA" id="ARBA00022741"/>
    </source>
</evidence>
<dbReference type="SMART" id="SM00490">
    <property type="entry name" value="HELICc"/>
    <property type="match status" value="1"/>
</dbReference>
<dbReference type="Pfam" id="PF23469">
    <property type="entry name" value="KH_12"/>
    <property type="match status" value="1"/>
</dbReference>
<dbReference type="CDD" id="cd17953">
    <property type="entry name" value="DEADc_DDX46"/>
    <property type="match status" value="1"/>
</dbReference>
<comment type="function">
    <text evidence="7">Component of the 17S U2 SnRNP complex of the spliceosome, a large ribonucleoprotein complex that removes introns from transcribed pre-mRNAs. The 17S U2 SnRNP complex (1) directly participates in early spliceosome assembly and (2) mediates recognition of the intron branch site during pre-mRNA splicing by promoting the selection of the pre-mRNA branch-site adenosine, the nucleophile for the first step of splicing. Within the 17S U2 SnRNP complex, DDX46 plays essential roles during assembly of pre-spliceosome and proofreading of the branch site.</text>
</comment>
<protein>
    <recommendedName>
        <fullName evidence="8">Probable ATP-dependent RNA helicase DDX46</fullName>
        <ecNumber evidence="1">3.6.4.13</ecNumber>
    </recommendedName>
    <alternativeName>
        <fullName evidence="9">DEAD box protein 46</fullName>
    </alternativeName>
</protein>
<feature type="domain" description="Helicase C-terminal" evidence="13">
    <location>
        <begin position="571"/>
        <end position="732"/>
    </location>
</feature>
<evidence type="ECO:0000259" key="13">
    <source>
        <dbReference type="PROSITE" id="PS51194"/>
    </source>
</evidence>
<dbReference type="Proteomes" id="UP001652582">
    <property type="component" value="Chromosome 19"/>
</dbReference>
<feature type="domain" description="Helicase ATP-binding" evidence="12">
    <location>
        <begin position="382"/>
        <end position="560"/>
    </location>
</feature>
<dbReference type="Gene3D" id="3.40.50.300">
    <property type="entry name" value="P-loop containing nucleotide triphosphate hydrolases"/>
    <property type="match status" value="2"/>
</dbReference>
<dbReference type="CDD" id="cd22473">
    <property type="entry name" value="KH-I_DDX46"/>
    <property type="match status" value="1"/>
</dbReference>
<dbReference type="GO" id="GO:0000398">
    <property type="term" value="P:mRNA splicing, via spliceosome"/>
    <property type="evidence" value="ECO:0007669"/>
    <property type="project" value="UniProtKB-ARBA"/>
</dbReference>
<feature type="compositionally biased region" description="Basic and acidic residues" evidence="11">
    <location>
        <begin position="123"/>
        <end position="158"/>
    </location>
</feature>
<dbReference type="CDD" id="cd18787">
    <property type="entry name" value="SF2_C_DEAD"/>
    <property type="match status" value="1"/>
</dbReference>
<evidence type="ECO:0000256" key="1">
    <source>
        <dbReference type="ARBA" id="ARBA00012552"/>
    </source>
</evidence>
<keyword evidence="4 16" id="KW-0347">Helicase</keyword>
<dbReference type="PANTHER" id="PTHR47958">
    <property type="entry name" value="ATP-DEPENDENT RNA HELICASE DBP3"/>
    <property type="match status" value="1"/>
</dbReference>
<keyword evidence="2" id="KW-0547">Nucleotide-binding</keyword>
<dbReference type="InterPro" id="IPR000629">
    <property type="entry name" value="RNA-helicase_DEAD-box_CS"/>
</dbReference>
<feature type="short sequence motif" description="Q motif" evidence="10">
    <location>
        <begin position="351"/>
        <end position="379"/>
    </location>
</feature>
<dbReference type="InterPro" id="IPR001650">
    <property type="entry name" value="Helicase_C-like"/>
</dbReference>
<name>A0A6J1MW58_BICAN</name>
<reference evidence="16" key="1">
    <citation type="submission" date="2025-08" db="UniProtKB">
        <authorList>
            <consortium name="RefSeq"/>
        </authorList>
    </citation>
    <scope>IDENTIFICATION</scope>
</reference>
<evidence type="ECO:0000256" key="8">
    <source>
        <dbReference type="ARBA" id="ARBA00050029"/>
    </source>
</evidence>
<feature type="compositionally biased region" description="Basic and acidic residues" evidence="11">
    <location>
        <begin position="51"/>
        <end position="77"/>
    </location>
</feature>
<dbReference type="GO" id="GO:0010468">
    <property type="term" value="P:regulation of gene expression"/>
    <property type="evidence" value="ECO:0007669"/>
    <property type="project" value="UniProtKB-ARBA"/>
</dbReference>
<evidence type="ECO:0000256" key="11">
    <source>
        <dbReference type="SAM" id="MobiDB-lite"/>
    </source>
</evidence>
<dbReference type="InterPro" id="IPR014014">
    <property type="entry name" value="RNA_helicase_DEAD_Q_motif"/>
</dbReference>
<gene>
    <name evidence="16" type="primary">LOC112045235</name>
</gene>